<keyword evidence="2" id="KW-0843">Virulence</keyword>
<dbReference type="InterPro" id="IPR007312">
    <property type="entry name" value="Phosphoesterase"/>
</dbReference>
<sequence length="705" mass="77263">MTARRDGVHALVIRPSPGTHAPSPGARRLLRTSSSDPEVPHVPPSSAARAARHRDGPSPVPAGRDPHPAVLPSGKDVWHQSDGTREVLPFRPDQDELGHAFLEGLPHGWWDGQMAVNRGRYDRWLPAKGTTTMAHLERRDAAFHYQLADAFTVCDGYYCSFIGNTDPNRYYLWSGWVGNDGKGGGPELYNEELGYDWTTYPERLEAAGVSWKVYQDEGTGLDAAGSWGWTQDPYIGNYGDTSLLYFNRYRNAKPGDALYEKARRGTTARTGDDYLRILREDVRAGRLPAVSYISAPEAFSEHSNWPTAYGAWYIAQVLDALTSNPEVWSRTALFITYDENDGFFDHLVPPMATNPDIPGASTVSTEFEYYPGKAGDKRFPSGAYGAGPRVPMWVISPWSTGGWVCSEAFDHTSVIRFMERRFGVREPQITPWRRAVFGDLTSAFDFSRTPAAPPRLMDVAGWAPTDRQRHPDYKPVPPAAGTMPRQEPGTRPARPLGYDLRLDERPTDQGLVLTLTNRGRLGAALQARLLEPAAAPHSYTVEAGRSLSATLPATGAYHVDVHGPNGFYRSYAGDRSQDAVTVSLEPQGHSGRLRLVVTRQGREVDVEITSAYPAALRAGDDVEGGAGGVGEAARDEHDERGAGSASLRDHGRGKGRSRSAVRVDTRRSGGWYDLTVTVPGTSFRRVLAGHLETGAPSVSDPQLGR</sequence>
<dbReference type="Gene3D" id="3.40.720.10">
    <property type="entry name" value="Alkaline Phosphatase, subunit A"/>
    <property type="match status" value="2"/>
</dbReference>
<dbReference type="RefSeq" id="WP_288798365.1">
    <property type="nucleotide sequence ID" value="NZ_WLVL01000044.1"/>
</dbReference>
<dbReference type="AlphaFoldDB" id="A0A6I3IA69"/>
<dbReference type="Pfam" id="PF05506">
    <property type="entry name" value="PLipase_C_C"/>
    <property type="match status" value="1"/>
</dbReference>
<dbReference type="EMBL" id="WLVL01000044">
    <property type="protein sequence ID" value="MTB73104.1"/>
    <property type="molecule type" value="Genomic_DNA"/>
</dbReference>
<dbReference type="InterPro" id="IPR008475">
    <property type="entry name" value="PLipase_C_C"/>
</dbReference>
<dbReference type="GO" id="GO:0016042">
    <property type="term" value="P:lipid catabolic process"/>
    <property type="evidence" value="ECO:0007669"/>
    <property type="project" value="InterPro"/>
</dbReference>
<dbReference type="Pfam" id="PF04185">
    <property type="entry name" value="Phosphoesterase"/>
    <property type="match status" value="1"/>
</dbReference>
<dbReference type="Proteomes" id="UP000431092">
    <property type="component" value="Unassembled WGS sequence"/>
</dbReference>
<evidence type="ECO:0000259" key="4">
    <source>
        <dbReference type="Pfam" id="PF05506"/>
    </source>
</evidence>
<evidence type="ECO:0000256" key="2">
    <source>
        <dbReference type="ARBA" id="ARBA00023026"/>
    </source>
</evidence>
<keyword evidence="6" id="KW-1185">Reference proteome</keyword>
<dbReference type="InterPro" id="IPR017850">
    <property type="entry name" value="Alkaline_phosphatase_core_sf"/>
</dbReference>
<comment type="caution">
    <text evidence="5">The sequence shown here is derived from an EMBL/GenBank/DDBJ whole genome shotgun (WGS) entry which is preliminary data.</text>
</comment>
<feature type="region of interest" description="Disordered" evidence="3">
    <location>
        <begin position="1"/>
        <end position="80"/>
    </location>
</feature>
<organism evidence="5 6">
    <name type="scientific">Arsenicicoccus cauae</name>
    <dbReference type="NCBI Taxonomy" id="2663847"/>
    <lineage>
        <taxon>Bacteria</taxon>
        <taxon>Bacillati</taxon>
        <taxon>Actinomycetota</taxon>
        <taxon>Actinomycetes</taxon>
        <taxon>Micrococcales</taxon>
        <taxon>Intrasporangiaceae</taxon>
        <taxon>Arsenicicoccus</taxon>
    </lineage>
</organism>
<protein>
    <submittedName>
        <fullName evidence="5">Phospholipase C, phosphocholine-specific</fullName>
    </submittedName>
</protein>
<feature type="domain" description="Bacterial phospholipase C C-terminal" evidence="4">
    <location>
        <begin position="492"/>
        <end position="574"/>
    </location>
</feature>
<keyword evidence="1" id="KW-0378">Hydrolase</keyword>
<dbReference type="PANTHER" id="PTHR31956">
    <property type="entry name" value="NON-SPECIFIC PHOSPHOLIPASE C4-RELATED"/>
    <property type="match status" value="1"/>
</dbReference>
<dbReference type="GO" id="GO:0034480">
    <property type="term" value="F:phosphatidylcholine phospholipase C activity"/>
    <property type="evidence" value="ECO:0007669"/>
    <property type="project" value="InterPro"/>
</dbReference>
<dbReference type="PANTHER" id="PTHR31956:SF1">
    <property type="entry name" value="NON-SPECIFIC PHOSPHOLIPASE C1"/>
    <property type="match status" value="1"/>
</dbReference>
<feature type="region of interest" description="Disordered" evidence="3">
    <location>
        <begin position="465"/>
        <end position="492"/>
    </location>
</feature>
<feature type="region of interest" description="Disordered" evidence="3">
    <location>
        <begin position="619"/>
        <end position="663"/>
    </location>
</feature>
<name>A0A6I3IA69_9MICO</name>
<gene>
    <name evidence="5" type="ORF">GGG17_14260</name>
</gene>
<proteinExistence type="predicted"/>
<reference evidence="5 6" key="1">
    <citation type="submission" date="2019-11" db="EMBL/GenBank/DDBJ databases">
        <title>Whole genome sequencing identifies a novel species of the genus Arsenicicoccus isolated from human blood.</title>
        <authorList>
            <person name="Jeong J.H."/>
            <person name="Kweon O.J."/>
            <person name="Kim H.R."/>
            <person name="Kim T.-H."/>
            <person name="Ha S.-M."/>
            <person name="Lee M.-K."/>
        </authorList>
    </citation>
    <scope>NUCLEOTIDE SEQUENCE [LARGE SCALE GENOMIC DNA]</scope>
    <source>
        <strain evidence="5 6">MKL-02</strain>
    </source>
</reference>
<evidence type="ECO:0000256" key="3">
    <source>
        <dbReference type="SAM" id="MobiDB-lite"/>
    </source>
</evidence>
<dbReference type="NCBIfam" id="TIGR03396">
    <property type="entry name" value="PC_PLC"/>
    <property type="match status" value="1"/>
</dbReference>
<evidence type="ECO:0000313" key="6">
    <source>
        <dbReference type="Proteomes" id="UP000431092"/>
    </source>
</evidence>
<evidence type="ECO:0000313" key="5">
    <source>
        <dbReference type="EMBL" id="MTB73104.1"/>
    </source>
</evidence>
<accession>A0A6I3IA69</accession>
<dbReference type="InterPro" id="IPR017767">
    <property type="entry name" value="PC-PLC"/>
</dbReference>
<feature type="compositionally biased region" description="Basic and acidic residues" evidence="3">
    <location>
        <begin position="632"/>
        <end position="652"/>
    </location>
</feature>
<evidence type="ECO:0000256" key="1">
    <source>
        <dbReference type="ARBA" id="ARBA00022801"/>
    </source>
</evidence>